<evidence type="ECO:0000256" key="8">
    <source>
        <dbReference type="ARBA" id="ARBA00022801"/>
    </source>
</evidence>
<dbReference type="GO" id="GO:0071972">
    <property type="term" value="F:peptidoglycan L,D-transpeptidase activity"/>
    <property type="evidence" value="ECO:0007669"/>
    <property type="project" value="TreeGrafter"/>
</dbReference>
<evidence type="ECO:0000256" key="14">
    <source>
        <dbReference type="SAM" id="Phobius"/>
    </source>
</evidence>
<evidence type="ECO:0000256" key="7">
    <source>
        <dbReference type="ARBA" id="ARBA00022692"/>
    </source>
</evidence>
<dbReference type="SUPFAM" id="SSF56601">
    <property type="entry name" value="beta-lactamase/transpeptidase-like"/>
    <property type="match status" value="1"/>
</dbReference>
<dbReference type="InterPro" id="IPR050515">
    <property type="entry name" value="Beta-lactam/transpept"/>
</dbReference>
<evidence type="ECO:0000256" key="6">
    <source>
        <dbReference type="ARBA" id="ARBA00022670"/>
    </source>
</evidence>
<dbReference type="AlphaFoldDB" id="A0A1I0N4Y1"/>
<dbReference type="GeneID" id="99985661"/>
<dbReference type="Gene3D" id="3.90.1310.10">
    <property type="entry name" value="Penicillin-binding protein 2a (Domain 2)"/>
    <property type="match status" value="1"/>
</dbReference>
<dbReference type="InterPro" id="IPR012338">
    <property type="entry name" value="Beta-lactam/transpept-like"/>
</dbReference>
<keyword evidence="11 14" id="KW-1133">Transmembrane helix</keyword>
<dbReference type="OrthoDB" id="9766847at2"/>
<keyword evidence="13" id="KW-0961">Cell wall biogenesis/degradation</keyword>
<keyword evidence="8" id="KW-0378">Hydrolase</keyword>
<dbReference type="STRING" id="1267423.SAMN05216290_0922"/>
<feature type="domain" description="Penicillin-binding protein transpeptidase" evidence="15">
    <location>
        <begin position="252"/>
        <end position="580"/>
    </location>
</feature>
<evidence type="ECO:0000256" key="2">
    <source>
        <dbReference type="ARBA" id="ARBA00004236"/>
    </source>
</evidence>
<reference evidence="18" key="1">
    <citation type="submission" date="2016-10" db="EMBL/GenBank/DDBJ databases">
        <authorList>
            <person name="Varghese N."/>
            <person name="Submissions S."/>
        </authorList>
    </citation>
    <scope>NUCLEOTIDE SEQUENCE [LARGE SCALE GENOMIC DNA]</scope>
    <source>
        <strain evidence="18">CGMCC 1.12402</strain>
    </source>
</reference>
<dbReference type="NCBIfam" id="TIGR03423">
    <property type="entry name" value="pbp2_mrdA"/>
    <property type="match status" value="1"/>
</dbReference>
<dbReference type="GO" id="GO:0009002">
    <property type="term" value="F:serine-type D-Ala-D-Ala carboxypeptidase activity"/>
    <property type="evidence" value="ECO:0007669"/>
    <property type="project" value="InterPro"/>
</dbReference>
<feature type="domain" description="Penicillin-binding protein dimerisation" evidence="16">
    <location>
        <begin position="49"/>
        <end position="210"/>
    </location>
</feature>
<dbReference type="GO" id="GO:0009252">
    <property type="term" value="P:peptidoglycan biosynthetic process"/>
    <property type="evidence" value="ECO:0007669"/>
    <property type="project" value="UniProtKB-KW"/>
</dbReference>
<comment type="subcellular location">
    <subcellularLocation>
        <location evidence="2">Cell membrane</location>
    </subcellularLocation>
    <subcellularLocation>
        <location evidence="1">Membrane</location>
        <topology evidence="1">Single-pass membrane protein</topology>
    </subcellularLocation>
</comment>
<dbReference type="PANTHER" id="PTHR30627">
    <property type="entry name" value="PEPTIDOGLYCAN D,D-TRANSPEPTIDASE"/>
    <property type="match status" value="1"/>
</dbReference>
<evidence type="ECO:0000256" key="12">
    <source>
        <dbReference type="ARBA" id="ARBA00023136"/>
    </source>
</evidence>
<dbReference type="GO" id="GO:0005886">
    <property type="term" value="C:plasma membrane"/>
    <property type="evidence" value="ECO:0007669"/>
    <property type="project" value="UniProtKB-SubCell"/>
</dbReference>
<keyword evidence="4" id="KW-0997">Cell inner membrane</keyword>
<evidence type="ECO:0000259" key="15">
    <source>
        <dbReference type="Pfam" id="PF00905"/>
    </source>
</evidence>
<name>A0A1I0N4Y1_9BACT</name>
<protein>
    <submittedName>
        <fullName evidence="17">Penicillin-binding protein 2</fullName>
    </submittedName>
</protein>
<evidence type="ECO:0000256" key="13">
    <source>
        <dbReference type="ARBA" id="ARBA00023316"/>
    </source>
</evidence>
<evidence type="ECO:0000256" key="9">
    <source>
        <dbReference type="ARBA" id="ARBA00022960"/>
    </source>
</evidence>
<dbReference type="Gene3D" id="3.40.710.10">
    <property type="entry name" value="DD-peptidase/beta-lactamase superfamily"/>
    <property type="match status" value="1"/>
</dbReference>
<dbReference type="GO" id="GO:0008658">
    <property type="term" value="F:penicillin binding"/>
    <property type="evidence" value="ECO:0007669"/>
    <property type="project" value="InterPro"/>
</dbReference>
<dbReference type="RefSeq" id="WP_090257297.1">
    <property type="nucleotide sequence ID" value="NZ_FOIR01000001.1"/>
</dbReference>
<keyword evidence="9" id="KW-0133">Cell shape</keyword>
<proteinExistence type="predicted"/>
<evidence type="ECO:0000256" key="3">
    <source>
        <dbReference type="ARBA" id="ARBA00022475"/>
    </source>
</evidence>
<evidence type="ECO:0000256" key="5">
    <source>
        <dbReference type="ARBA" id="ARBA00022645"/>
    </source>
</evidence>
<dbReference type="InterPro" id="IPR017790">
    <property type="entry name" value="Penicillin-binding_protein_2"/>
</dbReference>
<dbReference type="InterPro" id="IPR005311">
    <property type="entry name" value="PBP_dimer"/>
</dbReference>
<dbReference type="Pfam" id="PF03717">
    <property type="entry name" value="PBP_dimer"/>
    <property type="match status" value="1"/>
</dbReference>
<evidence type="ECO:0000256" key="1">
    <source>
        <dbReference type="ARBA" id="ARBA00004167"/>
    </source>
</evidence>
<evidence type="ECO:0000256" key="10">
    <source>
        <dbReference type="ARBA" id="ARBA00022984"/>
    </source>
</evidence>
<dbReference type="Proteomes" id="UP000199437">
    <property type="component" value="Unassembled WGS sequence"/>
</dbReference>
<feature type="transmembrane region" description="Helical" evidence="14">
    <location>
        <begin position="7"/>
        <end position="27"/>
    </location>
</feature>
<dbReference type="InterPro" id="IPR036138">
    <property type="entry name" value="PBP_dimer_sf"/>
</dbReference>
<keyword evidence="18" id="KW-1185">Reference proteome</keyword>
<evidence type="ECO:0000256" key="11">
    <source>
        <dbReference type="ARBA" id="ARBA00022989"/>
    </source>
</evidence>
<sequence length="613" mass="68556">MFENRRYIIQAIFIGVGLVFLVKLFALQVADDTYHIKAERNIIHRIIEYPFRGLMYDRNDELIVYNEPIYDLMVVPRDVYIADTADFCNLFKITEEDFLARMQKARKYSSVKPSAFLQKISHEEFALIQDHLYKFNGFYANPRTIRKYSQPLLANEIGYTGEISPKELERDTTGYYKSGDYVGVTGLEKYYEEQLRGVRGVSRKVVNVNGIEKGSFKNGEYDTAAVPGKNLITTIDLKLQAYAEKLLAGKRGSVVAIEPSTGEVLVMASAPSYDPNLLTGREFGKNFKKIESDTTSPLFNRAIQAQYPPGSIFKTVQALIALDEGVISADEAIMVYNIHMGDHAPSGKYDVTRGIENSSNNYFYEVMRRTVNQGLSSSIFTDTHLGMEKWARAVEGFGFGSPLGIDIKGEAPGLVPDTEFYHKMYPKEKGSWAYSTIYSLSIGQGELLVTPLQVANLAATIANRGYYIKPHLVSGFKENGVVTPIEYEKHYTGKGDEYYPAIIEGMKLAVEKTAKRAVIKDIPIAGKTGTAENGVKNESLDHSVFMAFAPADDPKIAIAVYTENAGWGGGASASIASLIIEKYIRGEIKKTWWNREEYVLKKLYLKGLEGVEN</sequence>
<dbReference type="SUPFAM" id="SSF56519">
    <property type="entry name" value="Penicillin binding protein dimerisation domain"/>
    <property type="match status" value="1"/>
</dbReference>
<dbReference type="GO" id="GO:0071555">
    <property type="term" value="P:cell wall organization"/>
    <property type="evidence" value="ECO:0007669"/>
    <property type="project" value="UniProtKB-KW"/>
</dbReference>
<keyword evidence="7 14" id="KW-0812">Transmembrane</keyword>
<dbReference type="Gene3D" id="3.30.1390.30">
    <property type="entry name" value="Penicillin-binding protein 2a, domain 3"/>
    <property type="match status" value="1"/>
</dbReference>
<dbReference type="PANTHER" id="PTHR30627:SF2">
    <property type="entry name" value="PEPTIDOGLYCAN D,D-TRANSPEPTIDASE MRDA"/>
    <property type="match status" value="1"/>
</dbReference>
<keyword evidence="12 14" id="KW-0472">Membrane</keyword>
<keyword evidence="5" id="KW-0121">Carboxypeptidase</keyword>
<evidence type="ECO:0000313" key="18">
    <source>
        <dbReference type="Proteomes" id="UP000199437"/>
    </source>
</evidence>
<dbReference type="GO" id="GO:0006508">
    <property type="term" value="P:proteolysis"/>
    <property type="evidence" value="ECO:0007669"/>
    <property type="project" value="UniProtKB-KW"/>
</dbReference>
<gene>
    <name evidence="17" type="ORF">SAMN05216290_0922</name>
</gene>
<keyword evidence="6" id="KW-0645">Protease</keyword>
<keyword evidence="10" id="KW-0573">Peptidoglycan synthesis</keyword>
<evidence type="ECO:0000259" key="16">
    <source>
        <dbReference type="Pfam" id="PF03717"/>
    </source>
</evidence>
<dbReference type="InterPro" id="IPR001460">
    <property type="entry name" value="PCN-bd_Tpept"/>
</dbReference>
<dbReference type="EMBL" id="FOIR01000001">
    <property type="protein sequence ID" value="SEV95922.1"/>
    <property type="molecule type" value="Genomic_DNA"/>
</dbReference>
<evidence type="ECO:0000256" key="4">
    <source>
        <dbReference type="ARBA" id="ARBA00022519"/>
    </source>
</evidence>
<dbReference type="GO" id="GO:0008360">
    <property type="term" value="P:regulation of cell shape"/>
    <property type="evidence" value="ECO:0007669"/>
    <property type="project" value="UniProtKB-KW"/>
</dbReference>
<organism evidence="17 18">
    <name type="scientific">Roseivirga pacifica</name>
    <dbReference type="NCBI Taxonomy" id="1267423"/>
    <lineage>
        <taxon>Bacteria</taxon>
        <taxon>Pseudomonadati</taxon>
        <taxon>Bacteroidota</taxon>
        <taxon>Cytophagia</taxon>
        <taxon>Cytophagales</taxon>
        <taxon>Roseivirgaceae</taxon>
        <taxon>Roseivirga</taxon>
    </lineage>
</organism>
<keyword evidence="3" id="KW-1003">Cell membrane</keyword>
<dbReference type="Pfam" id="PF00905">
    <property type="entry name" value="Transpeptidase"/>
    <property type="match status" value="1"/>
</dbReference>
<evidence type="ECO:0000313" key="17">
    <source>
        <dbReference type="EMBL" id="SEV95922.1"/>
    </source>
</evidence>
<accession>A0A1I0N4Y1</accession>